<proteinExistence type="predicted"/>
<reference evidence="1" key="1">
    <citation type="journal article" date="2014" name="Front. Microbiol.">
        <title>High frequency of phylogenetically diverse reductive dehalogenase-homologous genes in deep subseafloor sedimentary metagenomes.</title>
        <authorList>
            <person name="Kawai M."/>
            <person name="Futagami T."/>
            <person name="Toyoda A."/>
            <person name="Takaki Y."/>
            <person name="Nishi S."/>
            <person name="Hori S."/>
            <person name="Arai W."/>
            <person name="Tsubouchi T."/>
            <person name="Morono Y."/>
            <person name="Uchiyama I."/>
            <person name="Ito T."/>
            <person name="Fujiyama A."/>
            <person name="Inagaki F."/>
            <person name="Takami H."/>
        </authorList>
    </citation>
    <scope>NUCLEOTIDE SEQUENCE</scope>
    <source>
        <strain evidence="1">Expedition CK06-06</strain>
    </source>
</reference>
<protein>
    <submittedName>
        <fullName evidence="1">Uncharacterized protein</fullName>
    </submittedName>
</protein>
<name>X1B2N4_9ZZZZ</name>
<evidence type="ECO:0000313" key="1">
    <source>
        <dbReference type="EMBL" id="GAG75582.1"/>
    </source>
</evidence>
<dbReference type="EMBL" id="BART01017205">
    <property type="protein sequence ID" value="GAG75582.1"/>
    <property type="molecule type" value="Genomic_DNA"/>
</dbReference>
<dbReference type="AlphaFoldDB" id="X1B2N4"/>
<gene>
    <name evidence="1" type="ORF">S01H4_32819</name>
</gene>
<organism evidence="1">
    <name type="scientific">marine sediment metagenome</name>
    <dbReference type="NCBI Taxonomy" id="412755"/>
    <lineage>
        <taxon>unclassified sequences</taxon>
        <taxon>metagenomes</taxon>
        <taxon>ecological metagenomes</taxon>
    </lineage>
</organism>
<sequence length="88" mass="9970">MSWSKKGALSLLKVKKTILNGEWDDWWKTEREGNIKITEFKPPLPAAHFSQETESSPIVEVTIPALSGPDQDKPWVGVLRKLSDVGYY</sequence>
<comment type="caution">
    <text evidence="1">The sequence shown here is derived from an EMBL/GenBank/DDBJ whole genome shotgun (WGS) entry which is preliminary data.</text>
</comment>
<accession>X1B2N4</accession>